<gene>
    <name evidence="2" type="ORF">ACFFVI_17545</name>
</gene>
<feature type="transmembrane region" description="Helical" evidence="1">
    <location>
        <begin position="73"/>
        <end position="96"/>
    </location>
</feature>
<proteinExistence type="predicted"/>
<dbReference type="SUPFAM" id="SSF53474">
    <property type="entry name" value="alpha/beta-Hydrolases"/>
    <property type="match status" value="1"/>
</dbReference>
<dbReference type="Proteomes" id="UP001589748">
    <property type="component" value="Unassembled WGS sequence"/>
</dbReference>
<feature type="transmembrane region" description="Helical" evidence="1">
    <location>
        <begin position="32"/>
        <end position="52"/>
    </location>
</feature>
<dbReference type="Gene3D" id="3.40.50.1820">
    <property type="entry name" value="alpha/beta hydrolase"/>
    <property type="match status" value="1"/>
</dbReference>
<protein>
    <submittedName>
        <fullName evidence="2">Alpha/beta hydrolase</fullName>
    </submittedName>
</protein>
<sequence length="379" mass="40282">MTVPELRAPTVTLDPRILRALRPPDRILESPVLVGAVCAGFLLLLVATVLLWRRTRRGRGVGRRSRWVARGGSTLLTLVAAVLAVATVVNAAVGYVPTLQAAETIVTGTVDAGAGTVVTREVAAPELGVTSATTLVYLPPGYAEHPRRRYPVVYLVHGSPGRSTDWFAAGDAARTLDVLITRREIPPVIAVAPDVNGSGFTDTECLNSPTGGPQIETYLETVLVPWVDGTFRTDARPGARILGGMSAGGFCALDQGLRHRGTWGPILAIEPFGDPGPAWRDQLDPEQFDAVSPAHYLPTIELPAPVPVFLSTGSEVDADELRGVDELERLLQRRGEPVLRHDVVGGGHTWSTAQEALPFGLVYLARFLPADDGGTPAAG</sequence>
<keyword evidence="3" id="KW-1185">Reference proteome</keyword>
<dbReference type="InterPro" id="IPR050583">
    <property type="entry name" value="Mycobacterial_A85_antigen"/>
</dbReference>
<dbReference type="RefSeq" id="WP_380140302.1">
    <property type="nucleotide sequence ID" value="NZ_JBHLUI010000013.1"/>
</dbReference>
<keyword evidence="2" id="KW-0378">Hydrolase</keyword>
<dbReference type="PANTHER" id="PTHR48098">
    <property type="entry name" value="ENTEROCHELIN ESTERASE-RELATED"/>
    <property type="match status" value="1"/>
</dbReference>
<evidence type="ECO:0000313" key="3">
    <source>
        <dbReference type="Proteomes" id="UP001589748"/>
    </source>
</evidence>
<keyword evidence="1" id="KW-0812">Transmembrane</keyword>
<dbReference type="GO" id="GO:0016787">
    <property type="term" value="F:hydrolase activity"/>
    <property type="evidence" value="ECO:0007669"/>
    <property type="project" value="UniProtKB-KW"/>
</dbReference>
<dbReference type="InterPro" id="IPR029058">
    <property type="entry name" value="AB_hydrolase_fold"/>
</dbReference>
<dbReference type="InterPro" id="IPR000801">
    <property type="entry name" value="Esterase-like"/>
</dbReference>
<dbReference type="Pfam" id="PF00756">
    <property type="entry name" value="Esterase"/>
    <property type="match status" value="1"/>
</dbReference>
<accession>A0ABV5LXE4</accession>
<comment type="caution">
    <text evidence="2">The sequence shown here is derived from an EMBL/GenBank/DDBJ whole genome shotgun (WGS) entry which is preliminary data.</text>
</comment>
<name>A0ABV5LXE4_9ACTN</name>
<evidence type="ECO:0000313" key="2">
    <source>
        <dbReference type="EMBL" id="MFB9378769.1"/>
    </source>
</evidence>
<reference evidence="2 3" key="1">
    <citation type="submission" date="2024-09" db="EMBL/GenBank/DDBJ databases">
        <authorList>
            <person name="Sun Q."/>
            <person name="Mori K."/>
        </authorList>
    </citation>
    <scope>NUCLEOTIDE SEQUENCE [LARGE SCALE GENOMIC DNA]</scope>
    <source>
        <strain evidence="2 3">TISTR 1856</strain>
    </source>
</reference>
<keyword evidence="1" id="KW-1133">Transmembrane helix</keyword>
<dbReference type="PANTHER" id="PTHR48098:SF6">
    <property type="entry name" value="FERRI-BACILLIBACTIN ESTERASE BESA"/>
    <property type="match status" value="1"/>
</dbReference>
<evidence type="ECO:0000256" key="1">
    <source>
        <dbReference type="SAM" id="Phobius"/>
    </source>
</evidence>
<keyword evidence="1" id="KW-0472">Membrane</keyword>
<organism evidence="2 3">
    <name type="scientific">Kineococcus gynurae</name>
    <dbReference type="NCBI Taxonomy" id="452979"/>
    <lineage>
        <taxon>Bacteria</taxon>
        <taxon>Bacillati</taxon>
        <taxon>Actinomycetota</taxon>
        <taxon>Actinomycetes</taxon>
        <taxon>Kineosporiales</taxon>
        <taxon>Kineosporiaceae</taxon>
        <taxon>Kineococcus</taxon>
    </lineage>
</organism>
<dbReference type="EMBL" id="JBHMDM010000011">
    <property type="protein sequence ID" value="MFB9378769.1"/>
    <property type="molecule type" value="Genomic_DNA"/>
</dbReference>